<dbReference type="PANTHER" id="PTHR31948:SF171">
    <property type="entry name" value="HOMEOBOX DOMAIN-CONTAINING PROTEIN"/>
    <property type="match status" value="1"/>
</dbReference>
<dbReference type="GO" id="GO:0006355">
    <property type="term" value="P:regulation of DNA-templated transcription"/>
    <property type="evidence" value="ECO:0000318"/>
    <property type="project" value="GO_Central"/>
</dbReference>
<reference evidence="6 8" key="2">
    <citation type="journal article" date="2018" name="Plant J.">
        <title>The Physcomitrella patens chromosome-scale assembly reveals moss genome structure and evolution.</title>
        <authorList>
            <person name="Lang D."/>
            <person name="Ullrich K.K."/>
            <person name="Murat F."/>
            <person name="Fuchs J."/>
            <person name="Jenkins J."/>
            <person name="Haas F.B."/>
            <person name="Piednoel M."/>
            <person name="Gundlach H."/>
            <person name="Van Bel M."/>
            <person name="Meyberg R."/>
            <person name="Vives C."/>
            <person name="Morata J."/>
            <person name="Symeonidi A."/>
            <person name="Hiss M."/>
            <person name="Muchero W."/>
            <person name="Kamisugi Y."/>
            <person name="Saleh O."/>
            <person name="Blanc G."/>
            <person name="Decker E.L."/>
            <person name="van Gessel N."/>
            <person name="Grimwood J."/>
            <person name="Hayes R.D."/>
            <person name="Graham S.W."/>
            <person name="Gunter L.E."/>
            <person name="McDaniel S.F."/>
            <person name="Hoernstein S.N.W."/>
            <person name="Larsson A."/>
            <person name="Li F.W."/>
            <person name="Perroud P.F."/>
            <person name="Phillips J."/>
            <person name="Ranjan P."/>
            <person name="Rokshar D.S."/>
            <person name="Rothfels C.J."/>
            <person name="Schneider L."/>
            <person name="Shu S."/>
            <person name="Stevenson D.W."/>
            <person name="Thummler F."/>
            <person name="Tillich M."/>
            <person name="Villarreal Aguilar J.C."/>
            <person name="Widiez T."/>
            <person name="Wong G.K."/>
            <person name="Wymore A."/>
            <person name="Zhang Y."/>
            <person name="Zimmer A.D."/>
            <person name="Quatrano R.S."/>
            <person name="Mayer K.F.X."/>
            <person name="Goodstein D."/>
            <person name="Casacuberta J.M."/>
            <person name="Vandepoele K."/>
            <person name="Reski R."/>
            <person name="Cuming A.C."/>
            <person name="Tuskan G.A."/>
            <person name="Maumus F."/>
            <person name="Salse J."/>
            <person name="Schmutz J."/>
            <person name="Rensing S.A."/>
        </authorList>
    </citation>
    <scope>NUCLEOTIDE SEQUENCE [LARGE SCALE GENOMIC DNA]</scope>
    <source>
        <strain evidence="7 8">cv. Gransden 2004</strain>
    </source>
</reference>
<dbReference type="Gene3D" id="1.10.10.60">
    <property type="entry name" value="Homeodomain-like"/>
    <property type="match status" value="1"/>
</dbReference>
<keyword evidence="2 3" id="KW-0539">Nucleus</keyword>
<comment type="subcellular location">
    <subcellularLocation>
        <location evidence="1 2 3">Nucleus</location>
    </subcellularLocation>
</comment>
<sequence length="113" mass="12963">MNKEHRRRAQLQLSPSHLHIQSNLLQVDRISAPNGQAQNGSHPGKPKRKRTQLTDEQREKMKSYAEHAGWTIVGQRKENIAAACKDIGVTPKTLKYWIHNAKQKLKRSHDQAL</sequence>
<name>A0A2K1KI08_PHYPA</name>
<evidence type="ECO:0000313" key="7">
    <source>
        <dbReference type="EnsemblPlants" id="Pp3c5_889V3.1"/>
    </source>
</evidence>
<accession>A0A2K1KI08</accession>
<dbReference type="OrthoDB" id="947231at2759"/>
<dbReference type="SUPFAM" id="SSF46689">
    <property type="entry name" value="Homeodomain-like"/>
    <property type="match status" value="1"/>
</dbReference>
<evidence type="ECO:0000313" key="6">
    <source>
        <dbReference type="EMBL" id="PNR53389.1"/>
    </source>
</evidence>
<dbReference type="Gramene" id="Pp3c5_889V3.1">
    <property type="protein sequence ID" value="Pp3c5_889V3.1"/>
    <property type="gene ID" value="Pp3c5_889"/>
</dbReference>
<dbReference type="GO" id="GO:0005634">
    <property type="term" value="C:nucleus"/>
    <property type="evidence" value="ECO:0000318"/>
    <property type="project" value="GO_Central"/>
</dbReference>
<dbReference type="Proteomes" id="UP000006727">
    <property type="component" value="Chromosome 5"/>
</dbReference>
<dbReference type="InterPro" id="IPR006455">
    <property type="entry name" value="Homeodomain_ZF_HD"/>
</dbReference>
<dbReference type="EMBL" id="ABEU02000005">
    <property type="protein sequence ID" value="PNR53389.1"/>
    <property type="molecule type" value="Genomic_DNA"/>
</dbReference>
<keyword evidence="2 3" id="KW-0371">Homeobox</keyword>
<dbReference type="PANTHER" id="PTHR31948">
    <property type="entry name" value="ZINC-FINGER HOMEODOMAIN PROTEIN 2"/>
    <property type="match status" value="1"/>
</dbReference>
<dbReference type="Pfam" id="PF00046">
    <property type="entry name" value="Homeodomain"/>
    <property type="match status" value="1"/>
</dbReference>
<keyword evidence="2 3" id="KW-0238">DNA-binding</keyword>
<evidence type="ECO:0000256" key="3">
    <source>
        <dbReference type="RuleBase" id="RU000682"/>
    </source>
</evidence>
<dbReference type="InterPro" id="IPR009057">
    <property type="entry name" value="Homeodomain-like_sf"/>
</dbReference>
<reference evidence="7" key="3">
    <citation type="submission" date="2020-12" db="UniProtKB">
        <authorList>
            <consortium name="EnsemblPlants"/>
        </authorList>
    </citation>
    <scope>IDENTIFICATION</scope>
</reference>
<gene>
    <name evidence="7" type="primary">LOC112282102</name>
    <name evidence="6" type="ORF">PHYPA_007064</name>
</gene>
<dbReference type="InterPro" id="IPR001356">
    <property type="entry name" value="HD"/>
</dbReference>
<feature type="compositionally biased region" description="Basic and acidic residues" evidence="4">
    <location>
        <begin position="52"/>
        <end position="62"/>
    </location>
</feature>
<feature type="DNA-binding region" description="Homeobox" evidence="2">
    <location>
        <begin position="46"/>
        <end position="109"/>
    </location>
</feature>
<protein>
    <recommendedName>
        <fullName evidence="5">Homeobox domain-containing protein</fullName>
    </recommendedName>
</protein>
<dbReference type="GO" id="GO:0003700">
    <property type="term" value="F:DNA-binding transcription factor activity"/>
    <property type="evidence" value="ECO:0000318"/>
    <property type="project" value="GO_Central"/>
</dbReference>
<dbReference type="GeneID" id="112282102"/>
<organism evidence="6">
    <name type="scientific">Physcomitrium patens</name>
    <name type="common">Spreading-leaved earth moss</name>
    <name type="synonym">Physcomitrella patens</name>
    <dbReference type="NCBI Taxonomy" id="3218"/>
    <lineage>
        <taxon>Eukaryota</taxon>
        <taxon>Viridiplantae</taxon>
        <taxon>Streptophyta</taxon>
        <taxon>Embryophyta</taxon>
        <taxon>Bryophyta</taxon>
        <taxon>Bryophytina</taxon>
        <taxon>Bryopsida</taxon>
        <taxon>Funariidae</taxon>
        <taxon>Funariales</taxon>
        <taxon>Funariaceae</taxon>
        <taxon>Physcomitrium</taxon>
    </lineage>
</organism>
<evidence type="ECO:0000313" key="8">
    <source>
        <dbReference type="Proteomes" id="UP000006727"/>
    </source>
</evidence>
<evidence type="ECO:0000259" key="5">
    <source>
        <dbReference type="PROSITE" id="PS50071"/>
    </source>
</evidence>
<keyword evidence="8" id="KW-1185">Reference proteome</keyword>
<evidence type="ECO:0000256" key="1">
    <source>
        <dbReference type="ARBA" id="ARBA00004123"/>
    </source>
</evidence>
<feature type="region of interest" description="Disordered" evidence="4">
    <location>
        <begin position="28"/>
        <end position="62"/>
    </location>
</feature>
<reference evidence="6 8" key="1">
    <citation type="journal article" date="2008" name="Science">
        <title>The Physcomitrella genome reveals evolutionary insights into the conquest of land by plants.</title>
        <authorList>
            <person name="Rensing S."/>
            <person name="Lang D."/>
            <person name="Zimmer A."/>
            <person name="Terry A."/>
            <person name="Salamov A."/>
            <person name="Shapiro H."/>
            <person name="Nishiyama T."/>
            <person name="Perroud P.-F."/>
            <person name="Lindquist E."/>
            <person name="Kamisugi Y."/>
            <person name="Tanahashi T."/>
            <person name="Sakakibara K."/>
            <person name="Fujita T."/>
            <person name="Oishi K."/>
            <person name="Shin-I T."/>
            <person name="Kuroki Y."/>
            <person name="Toyoda A."/>
            <person name="Suzuki Y."/>
            <person name="Hashimoto A."/>
            <person name="Yamaguchi K."/>
            <person name="Sugano A."/>
            <person name="Kohara Y."/>
            <person name="Fujiyama A."/>
            <person name="Anterola A."/>
            <person name="Aoki S."/>
            <person name="Ashton N."/>
            <person name="Barbazuk W.B."/>
            <person name="Barker E."/>
            <person name="Bennetzen J."/>
            <person name="Bezanilla M."/>
            <person name="Blankenship R."/>
            <person name="Cho S.H."/>
            <person name="Dutcher S."/>
            <person name="Estelle M."/>
            <person name="Fawcett J.A."/>
            <person name="Gundlach H."/>
            <person name="Hanada K."/>
            <person name="Heyl A."/>
            <person name="Hicks K.A."/>
            <person name="Hugh J."/>
            <person name="Lohr M."/>
            <person name="Mayer K."/>
            <person name="Melkozernov A."/>
            <person name="Murata T."/>
            <person name="Nelson D."/>
            <person name="Pils B."/>
            <person name="Prigge M."/>
            <person name="Reiss B."/>
            <person name="Renner T."/>
            <person name="Rombauts S."/>
            <person name="Rushton P."/>
            <person name="Sanderfoot A."/>
            <person name="Schween G."/>
            <person name="Shiu S.-H."/>
            <person name="Stueber K."/>
            <person name="Theodoulou F.L."/>
            <person name="Tu H."/>
            <person name="Van de Peer Y."/>
            <person name="Verrier P.J."/>
            <person name="Waters E."/>
            <person name="Wood A."/>
            <person name="Yang L."/>
            <person name="Cove D."/>
            <person name="Cuming A."/>
            <person name="Hasebe M."/>
            <person name="Lucas S."/>
            <person name="Mishler D.B."/>
            <person name="Reski R."/>
            <person name="Grigoriev I."/>
            <person name="Quatrano R.S."/>
            <person name="Boore J.L."/>
        </authorList>
    </citation>
    <scope>NUCLEOTIDE SEQUENCE [LARGE SCALE GENOMIC DNA]</scope>
    <source>
        <strain evidence="7 8">cv. Gransden 2004</strain>
    </source>
</reference>
<feature type="domain" description="Homeobox" evidence="5">
    <location>
        <begin position="44"/>
        <end position="108"/>
    </location>
</feature>
<dbReference type="EnsemblPlants" id="Pp3c5_889V3.1">
    <property type="protein sequence ID" value="Pp3c5_889V3.1"/>
    <property type="gene ID" value="Pp3c5_889"/>
</dbReference>
<proteinExistence type="predicted"/>
<evidence type="ECO:0000256" key="4">
    <source>
        <dbReference type="SAM" id="MobiDB-lite"/>
    </source>
</evidence>
<dbReference type="GO" id="GO:0000976">
    <property type="term" value="F:transcription cis-regulatory region binding"/>
    <property type="evidence" value="ECO:0000318"/>
    <property type="project" value="GO_Central"/>
</dbReference>
<dbReference type="AlphaFoldDB" id="A0A2K1KI08"/>
<dbReference type="RefSeq" id="XP_024375088.1">
    <property type="nucleotide sequence ID" value="XM_024519320.2"/>
</dbReference>
<evidence type="ECO:0000256" key="2">
    <source>
        <dbReference type="PROSITE-ProRule" id="PRU00108"/>
    </source>
</evidence>
<dbReference type="NCBIfam" id="TIGR01565">
    <property type="entry name" value="homeo_ZF_HD"/>
    <property type="match status" value="1"/>
</dbReference>
<dbReference type="PROSITE" id="PS50071">
    <property type="entry name" value="HOMEOBOX_2"/>
    <property type="match status" value="1"/>
</dbReference>